<name>A0A6J5MLV6_9CAUD</name>
<evidence type="ECO:0000313" key="3">
    <source>
        <dbReference type="EMBL" id="CAB4158207.1"/>
    </source>
</evidence>
<protein>
    <submittedName>
        <fullName evidence="2">Uncharacterized protein</fullName>
    </submittedName>
</protein>
<reference evidence="2" key="1">
    <citation type="submission" date="2020-04" db="EMBL/GenBank/DDBJ databases">
        <authorList>
            <person name="Chiriac C."/>
            <person name="Salcher M."/>
            <person name="Ghai R."/>
            <person name="Kavagutti S V."/>
        </authorList>
    </citation>
    <scope>NUCLEOTIDE SEQUENCE</scope>
</reference>
<feature type="region of interest" description="Disordered" evidence="1">
    <location>
        <begin position="140"/>
        <end position="162"/>
    </location>
</feature>
<dbReference type="EMBL" id="LR796666">
    <property type="protein sequence ID" value="CAB4158207.1"/>
    <property type="molecule type" value="Genomic_DNA"/>
</dbReference>
<evidence type="ECO:0000256" key="1">
    <source>
        <dbReference type="SAM" id="MobiDB-lite"/>
    </source>
</evidence>
<dbReference type="EMBL" id="LR796484">
    <property type="protein sequence ID" value="CAB4148065.1"/>
    <property type="molecule type" value="Genomic_DNA"/>
</dbReference>
<sequence length="177" mass="19671">MPNSHQNVQNLGASGMYGTNTNYGGGGVPVARSEMDFLRLGVGRAPQAEYPDGYLGTIRSRRDDRGRPSSTSDTVLNSLKVRVGQRSYERGVHRGERIDQSDYYYPAGLENTRGIARQMKASKDGNVYRSKRNVENAMAAPAPHLPNDGKANMRSTSPQALDKRRVDQMARMRPVWK</sequence>
<organism evidence="2">
    <name type="scientific">uncultured Caudovirales phage</name>
    <dbReference type="NCBI Taxonomy" id="2100421"/>
    <lineage>
        <taxon>Viruses</taxon>
        <taxon>Duplodnaviria</taxon>
        <taxon>Heunggongvirae</taxon>
        <taxon>Uroviricota</taxon>
        <taxon>Caudoviricetes</taxon>
        <taxon>Peduoviridae</taxon>
        <taxon>Maltschvirus</taxon>
        <taxon>Maltschvirus maltsch</taxon>
    </lineage>
</organism>
<proteinExistence type="predicted"/>
<feature type="region of interest" description="Disordered" evidence="1">
    <location>
        <begin position="49"/>
        <end position="76"/>
    </location>
</feature>
<evidence type="ECO:0000313" key="2">
    <source>
        <dbReference type="EMBL" id="CAB4148065.1"/>
    </source>
</evidence>
<gene>
    <name evidence="2" type="ORF">UFOVP429_92</name>
    <name evidence="3" type="ORF">UFOVP696_75</name>
</gene>
<accession>A0A6J5MLV6</accession>